<reference evidence="1 2" key="1">
    <citation type="submission" date="2019-10" db="EMBL/GenBank/DDBJ databases">
        <title>Genome sequence of Phaeocystidibacter marisrubri JCM30614 (type strain).</title>
        <authorList>
            <person name="Bowman J.P."/>
        </authorList>
    </citation>
    <scope>NUCLEOTIDE SEQUENCE [LARGE SCALE GENOMIC DNA]</scope>
    <source>
        <strain evidence="1 2">JCM 30614</strain>
    </source>
</reference>
<protein>
    <recommendedName>
        <fullName evidence="3">STAS/SEC14 domain-containing protein</fullName>
    </recommendedName>
</protein>
<sequence>MSFKFEIKDSVLSIRFGGDEFGSGDAAQLAALLKKQQPQDCIVNLMKPEVIEAPEDLEAVQDQWFEEGFAMVFILRPAHYFLFSENCVMVESHQEALDWLEENQE</sequence>
<dbReference type="OrthoDB" id="9843257at2"/>
<accession>A0A6L3ZJM9</accession>
<organism evidence="1 2">
    <name type="scientific">Phaeocystidibacter marisrubri</name>
    <dbReference type="NCBI Taxonomy" id="1577780"/>
    <lineage>
        <taxon>Bacteria</taxon>
        <taxon>Pseudomonadati</taxon>
        <taxon>Bacteroidota</taxon>
        <taxon>Flavobacteriia</taxon>
        <taxon>Flavobacteriales</taxon>
        <taxon>Phaeocystidibacteraceae</taxon>
        <taxon>Phaeocystidibacter</taxon>
    </lineage>
</organism>
<gene>
    <name evidence="1" type="ORF">F8C82_02810</name>
</gene>
<dbReference type="RefSeq" id="WP_151691911.1">
    <property type="nucleotide sequence ID" value="NZ_BMGX01000002.1"/>
</dbReference>
<evidence type="ECO:0000313" key="2">
    <source>
        <dbReference type="Proteomes" id="UP000484164"/>
    </source>
</evidence>
<keyword evidence="2" id="KW-1185">Reference proteome</keyword>
<dbReference type="AlphaFoldDB" id="A0A6L3ZJM9"/>
<dbReference type="EMBL" id="WBVQ01000001">
    <property type="protein sequence ID" value="KAB2817340.1"/>
    <property type="molecule type" value="Genomic_DNA"/>
</dbReference>
<comment type="caution">
    <text evidence="1">The sequence shown here is derived from an EMBL/GenBank/DDBJ whole genome shotgun (WGS) entry which is preliminary data.</text>
</comment>
<evidence type="ECO:0000313" key="1">
    <source>
        <dbReference type="EMBL" id="KAB2817340.1"/>
    </source>
</evidence>
<dbReference type="Proteomes" id="UP000484164">
    <property type="component" value="Unassembled WGS sequence"/>
</dbReference>
<name>A0A6L3ZJM9_9FLAO</name>
<evidence type="ECO:0008006" key="3">
    <source>
        <dbReference type="Google" id="ProtNLM"/>
    </source>
</evidence>
<proteinExistence type="predicted"/>